<evidence type="ECO:0000256" key="1">
    <source>
        <dbReference type="ARBA" id="ARBA00010936"/>
    </source>
</evidence>
<dbReference type="GO" id="GO:0005737">
    <property type="term" value="C:cytoplasm"/>
    <property type="evidence" value="ECO:0007669"/>
    <property type="project" value="UniProtKB-SubCell"/>
</dbReference>
<keyword evidence="3 7" id="KW-0456">Lyase</keyword>
<comment type="pathway">
    <text evidence="7">Carbohydrate degradation; 2-deoxy-D-ribose 1-phosphate degradation; D-glyceraldehyde 3-phosphate and acetaldehyde from 2-deoxy-alpha-D-ribose 1-phosphate: step 2/2.</text>
</comment>
<keyword evidence="4 7" id="KW-0704">Schiff base</keyword>
<dbReference type="PANTHER" id="PTHR10889">
    <property type="entry name" value="DEOXYRIBOSE-PHOSPHATE ALDOLASE"/>
    <property type="match status" value="1"/>
</dbReference>
<evidence type="ECO:0000256" key="3">
    <source>
        <dbReference type="ARBA" id="ARBA00023239"/>
    </source>
</evidence>
<comment type="catalytic activity">
    <reaction evidence="5 7">
        <text>2-deoxy-D-ribose 5-phosphate = D-glyceraldehyde 3-phosphate + acetaldehyde</text>
        <dbReference type="Rhea" id="RHEA:12821"/>
        <dbReference type="ChEBI" id="CHEBI:15343"/>
        <dbReference type="ChEBI" id="CHEBI:59776"/>
        <dbReference type="ChEBI" id="CHEBI:62877"/>
        <dbReference type="EC" id="4.1.2.4"/>
    </reaction>
</comment>
<protein>
    <recommendedName>
        <fullName evidence="7">Deoxyribose-phosphate aldolase</fullName>
        <shortName evidence="7">DERA</shortName>
        <ecNumber evidence="7">4.1.2.4</ecNumber>
    </recommendedName>
    <alternativeName>
        <fullName evidence="7">2-deoxy-D-ribose 5-phosphate aldolase</fullName>
    </alternativeName>
    <alternativeName>
        <fullName evidence="7">Phosphodeoxyriboaldolase</fullName>
        <shortName evidence="7">Deoxyriboaldolase</shortName>
    </alternativeName>
</protein>
<evidence type="ECO:0000256" key="4">
    <source>
        <dbReference type="ARBA" id="ARBA00023270"/>
    </source>
</evidence>
<dbReference type="InterPro" id="IPR002915">
    <property type="entry name" value="DeoC/FbaB/LacD_aldolase"/>
</dbReference>
<sequence>MKRWTVEELAGMIDHTYVKADATRKQMEKLCKEVREYHFAMAAINSSQTALCAEYLRDSDVHVGAAIGFPLGQTTIAAKVFEAEDAIQNGADEIDYMINLTEVKAGNWEYVKEEMQQIVTVCRNNGKLCKVILETCYLTKDEIKQICKIAVAVKPDFVKTSTGFGSAGATAEDVALMRRCVGTAVKVKASGGIRDARTFKKMVSSGALRIGTSAGVSIVRELQTEAFKHSGYIAIPEEY</sequence>
<feature type="active site" description="Proton donor/acceptor" evidence="7">
    <location>
        <position position="95"/>
    </location>
</feature>
<dbReference type="NCBIfam" id="TIGR00126">
    <property type="entry name" value="deoC"/>
    <property type="match status" value="1"/>
</dbReference>
<dbReference type="InterPro" id="IPR028581">
    <property type="entry name" value="DeoC_typeI"/>
</dbReference>
<dbReference type="GO" id="GO:0004139">
    <property type="term" value="F:deoxyribose-phosphate aldolase activity"/>
    <property type="evidence" value="ECO:0007669"/>
    <property type="project" value="UniProtKB-UniRule"/>
</dbReference>
<dbReference type="SMART" id="SM01133">
    <property type="entry name" value="DeoC"/>
    <property type="match status" value="1"/>
</dbReference>
<reference evidence="8 9" key="1">
    <citation type="submission" date="2014-08" db="EMBL/GenBank/DDBJ databases">
        <title>Clostridium innocuum, an unnegligible vancomycin-resistant pathogen causing extra-intestinal infections.</title>
        <authorList>
            <person name="Feng Y."/>
            <person name="Chiu C.-H."/>
        </authorList>
    </citation>
    <scope>NUCLEOTIDE SEQUENCE [LARGE SCALE GENOMIC DNA]</scope>
    <source>
        <strain evidence="8 9">AN88</strain>
    </source>
</reference>
<dbReference type="Proteomes" id="UP000030008">
    <property type="component" value="Unassembled WGS sequence"/>
</dbReference>
<comment type="function">
    <text evidence="6 7">Catalyzes a reversible aldol reaction between acetaldehyde and D-glyceraldehyde 3-phosphate to generate 2-deoxy-D-ribose 5-phosphate.</text>
</comment>
<dbReference type="AlphaFoldDB" id="A0A099I121"/>
<dbReference type="PANTHER" id="PTHR10889:SF1">
    <property type="entry name" value="DEOXYRIBOSE-PHOSPHATE ALDOLASE"/>
    <property type="match status" value="1"/>
</dbReference>
<accession>A0A099I121</accession>
<organism evidence="8 9">
    <name type="scientific">Clostridium innocuum</name>
    <dbReference type="NCBI Taxonomy" id="1522"/>
    <lineage>
        <taxon>Bacteria</taxon>
        <taxon>Bacillati</taxon>
        <taxon>Bacillota</taxon>
        <taxon>Clostridia</taxon>
        <taxon>Eubacteriales</taxon>
        <taxon>Clostridiaceae</taxon>
        <taxon>Clostridium</taxon>
    </lineage>
</organism>
<dbReference type="EMBL" id="JQIF01000099">
    <property type="protein sequence ID" value="KGJ51694.1"/>
    <property type="molecule type" value="Genomic_DNA"/>
</dbReference>
<comment type="similarity">
    <text evidence="1 7">Belongs to the DeoC/FbaB aldolase family. DeoC type 1 subfamily.</text>
</comment>
<proteinExistence type="inferred from homology"/>
<comment type="subcellular location">
    <subcellularLocation>
        <location evidence="7">Cytoplasm</location>
    </subcellularLocation>
</comment>
<dbReference type="GO" id="GO:0006018">
    <property type="term" value="P:2-deoxyribose 1-phosphate catabolic process"/>
    <property type="evidence" value="ECO:0007669"/>
    <property type="project" value="UniProtKB-UniRule"/>
</dbReference>
<name>A0A099I121_CLOIN</name>
<gene>
    <name evidence="7" type="primary">deoC</name>
    <name evidence="8" type="ORF">CIAN88_18955</name>
</gene>
<dbReference type="Gene3D" id="3.20.20.70">
    <property type="entry name" value="Aldolase class I"/>
    <property type="match status" value="1"/>
</dbReference>
<dbReference type="FunFam" id="3.20.20.70:FF:000044">
    <property type="entry name" value="Deoxyribose-phosphate aldolase"/>
    <property type="match status" value="1"/>
</dbReference>
<evidence type="ECO:0000256" key="2">
    <source>
        <dbReference type="ARBA" id="ARBA00022490"/>
    </source>
</evidence>
<comment type="caution">
    <text evidence="8">The sequence shown here is derived from an EMBL/GenBank/DDBJ whole genome shotgun (WGS) entry which is preliminary data.</text>
</comment>
<dbReference type="RefSeq" id="WP_044907426.1">
    <property type="nucleotide sequence ID" value="NZ_JQIF01000099.1"/>
</dbReference>
<evidence type="ECO:0000256" key="6">
    <source>
        <dbReference type="ARBA" id="ARBA00056337"/>
    </source>
</evidence>
<dbReference type="UniPathway" id="UPA00002">
    <property type="reaction ID" value="UER00468"/>
</dbReference>
<dbReference type="InterPro" id="IPR011343">
    <property type="entry name" value="DeoC"/>
</dbReference>
<dbReference type="CDD" id="cd00959">
    <property type="entry name" value="DeoC"/>
    <property type="match status" value="1"/>
</dbReference>
<feature type="active site" description="Proton donor/acceptor" evidence="7">
    <location>
        <position position="188"/>
    </location>
</feature>
<dbReference type="EC" id="4.1.2.4" evidence="7"/>
<dbReference type="GO" id="GO:0009264">
    <property type="term" value="P:deoxyribonucleotide catabolic process"/>
    <property type="evidence" value="ECO:0007669"/>
    <property type="project" value="UniProtKB-UniRule"/>
</dbReference>
<evidence type="ECO:0000313" key="9">
    <source>
        <dbReference type="Proteomes" id="UP000030008"/>
    </source>
</evidence>
<dbReference type="HAMAP" id="MF_00114">
    <property type="entry name" value="DeoC_type1"/>
    <property type="match status" value="1"/>
</dbReference>
<dbReference type="SUPFAM" id="SSF51569">
    <property type="entry name" value="Aldolase"/>
    <property type="match status" value="1"/>
</dbReference>
<evidence type="ECO:0000313" key="8">
    <source>
        <dbReference type="EMBL" id="KGJ51694.1"/>
    </source>
</evidence>
<dbReference type="InterPro" id="IPR013785">
    <property type="entry name" value="Aldolase_TIM"/>
</dbReference>
<dbReference type="PIRSF" id="PIRSF001357">
    <property type="entry name" value="DeoC"/>
    <property type="match status" value="1"/>
</dbReference>
<keyword evidence="2 7" id="KW-0963">Cytoplasm</keyword>
<evidence type="ECO:0000256" key="7">
    <source>
        <dbReference type="HAMAP-Rule" id="MF_00114"/>
    </source>
</evidence>
<dbReference type="GO" id="GO:0016052">
    <property type="term" value="P:carbohydrate catabolic process"/>
    <property type="evidence" value="ECO:0007669"/>
    <property type="project" value="TreeGrafter"/>
</dbReference>
<feature type="active site" description="Schiff-base intermediate with acetaldehyde" evidence="7">
    <location>
        <position position="159"/>
    </location>
</feature>
<dbReference type="Pfam" id="PF01791">
    <property type="entry name" value="DeoC"/>
    <property type="match status" value="1"/>
</dbReference>
<evidence type="ECO:0000256" key="5">
    <source>
        <dbReference type="ARBA" id="ARBA00048791"/>
    </source>
</evidence>